<evidence type="ECO:0000256" key="1">
    <source>
        <dbReference type="SAM" id="MobiDB-lite"/>
    </source>
</evidence>
<dbReference type="InterPro" id="IPR037445">
    <property type="entry name" value="MAGE"/>
</dbReference>
<reference evidence="3" key="1">
    <citation type="submission" date="2017-08" db="EMBL/GenBank/DDBJ databases">
        <authorList>
            <person name="Polle J.E."/>
            <person name="Barry K."/>
            <person name="Cushman J."/>
            <person name="Schmutz J."/>
            <person name="Tran D."/>
            <person name="Hathwaick L.T."/>
            <person name="Yim W.C."/>
            <person name="Jenkins J."/>
            <person name="Mckie-Krisberg Z.M."/>
            <person name="Prochnik S."/>
            <person name="Lindquist E."/>
            <person name="Dockter R.B."/>
            <person name="Adam C."/>
            <person name="Molina H."/>
            <person name="Bunkerborg J."/>
            <person name="Jin E."/>
            <person name="Buchheim M."/>
            <person name="Magnuson J."/>
        </authorList>
    </citation>
    <scope>NUCLEOTIDE SEQUENCE</scope>
    <source>
        <strain evidence="3">CCAP 19/18</strain>
    </source>
</reference>
<protein>
    <submittedName>
        <fullName evidence="3">MAGE family-domain-containing protein</fullName>
    </submittedName>
</protein>
<dbReference type="Gene3D" id="1.10.10.1200">
    <property type="entry name" value="MAGE homology domain, winged helix WH1 motif"/>
    <property type="match status" value="1"/>
</dbReference>
<feature type="region of interest" description="Disordered" evidence="1">
    <location>
        <begin position="1"/>
        <end position="109"/>
    </location>
</feature>
<dbReference type="Gene3D" id="1.10.10.1210">
    <property type="entry name" value="MAGE homology domain, winged helix WH2 motif"/>
    <property type="match status" value="1"/>
</dbReference>
<dbReference type="EMBL" id="MU069739">
    <property type="protein sequence ID" value="KAF5834772.1"/>
    <property type="molecule type" value="Genomic_DNA"/>
</dbReference>
<accession>A0ABQ7GJI7</accession>
<dbReference type="InterPro" id="IPR041899">
    <property type="entry name" value="MAGE_WH2"/>
</dbReference>
<dbReference type="SMART" id="SM01373">
    <property type="entry name" value="MAGE"/>
    <property type="match status" value="1"/>
</dbReference>
<evidence type="ECO:0000259" key="2">
    <source>
        <dbReference type="SMART" id="SM01373"/>
    </source>
</evidence>
<name>A0ABQ7GJI7_DUNSA</name>
<dbReference type="InterPro" id="IPR041898">
    <property type="entry name" value="MAGE_WH1"/>
</dbReference>
<gene>
    <name evidence="3" type="ORF">DUNSADRAFT_8460</name>
</gene>
<dbReference type="PANTHER" id="PTHR11736">
    <property type="entry name" value="MELANOMA-ASSOCIATED ANTIGEN MAGE ANTIGEN"/>
    <property type="match status" value="1"/>
</dbReference>
<organism evidence="3 4">
    <name type="scientific">Dunaliella salina</name>
    <name type="common">Green alga</name>
    <name type="synonym">Protococcus salinus</name>
    <dbReference type="NCBI Taxonomy" id="3046"/>
    <lineage>
        <taxon>Eukaryota</taxon>
        <taxon>Viridiplantae</taxon>
        <taxon>Chlorophyta</taxon>
        <taxon>core chlorophytes</taxon>
        <taxon>Chlorophyceae</taxon>
        <taxon>CS clade</taxon>
        <taxon>Chlamydomonadales</taxon>
        <taxon>Dunaliellaceae</taxon>
        <taxon>Dunaliella</taxon>
    </lineage>
</organism>
<dbReference type="Proteomes" id="UP000815325">
    <property type="component" value="Unassembled WGS sequence"/>
</dbReference>
<keyword evidence="4" id="KW-1185">Reference proteome</keyword>
<dbReference type="PANTHER" id="PTHR11736:SF14">
    <property type="entry name" value="NSE3 HOMOLOG, SMC5-SMC6 COMPLEX COMPONENT"/>
    <property type="match status" value="1"/>
</dbReference>
<evidence type="ECO:0000313" key="4">
    <source>
        <dbReference type="Proteomes" id="UP000815325"/>
    </source>
</evidence>
<comment type="caution">
    <text evidence="3">The sequence shown here is derived from an EMBL/GenBank/DDBJ whole genome shotgun (WGS) entry which is preliminary data.</text>
</comment>
<dbReference type="InterPro" id="IPR002190">
    <property type="entry name" value="MHD_dom"/>
</dbReference>
<evidence type="ECO:0000313" key="3">
    <source>
        <dbReference type="EMBL" id="KAF5834772.1"/>
    </source>
</evidence>
<proteinExistence type="predicted"/>
<sequence>MPLKLEPCGQVKEEGGQGGGFHPAQEIPSKTENTVECVDLCSSSSEEEDRPGRDKAVIDLTLCSSSMEGQQGDPEGGMDSGTAPEREPSPAPQPSPSDHQQLAEKMARYQEDAEACSLSGLGLNDVEEDLVGIVVRYMLFSNQEKPAIPVPRSKLSDAIFQDLVNRSKSTDVRGKNSIPKNVIPKAQFRMLSVFGIEMVALGRSAESSSKSGSAEHYVLRNALPAPLRRAFLHNVMSDRTPDPALATVVLAFIELSGGYVEEGELWEHLAQLGLEKDKYHPHFEAKPTQAMQKLESAKIITKKSDRRHAGPSGEVRTVYSRGECALDEADVNAFIGKVFDSARGRGHTMADPETHN</sequence>
<dbReference type="Pfam" id="PF01454">
    <property type="entry name" value="MAGE"/>
    <property type="match status" value="1"/>
</dbReference>
<feature type="domain" description="MAGE" evidence="2">
    <location>
        <begin position="134"/>
        <end position="334"/>
    </location>
</feature>